<reference evidence="4 5" key="1">
    <citation type="submission" date="2019-09" db="EMBL/GenBank/DDBJ databases">
        <title>Draft genome of the ectomycorrhizal ascomycete Sphaerosporella brunnea.</title>
        <authorList>
            <consortium name="DOE Joint Genome Institute"/>
            <person name="Benucci G.M."/>
            <person name="Marozzi G."/>
            <person name="Antonielli L."/>
            <person name="Sanchez S."/>
            <person name="Marco P."/>
            <person name="Wang X."/>
            <person name="Falini L.B."/>
            <person name="Barry K."/>
            <person name="Haridas S."/>
            <person name="Lipzen A."/>
            <person name="Labutti K."/>
            <person name="Grigoriev I.V."/>
            <person name="Murat C."/>
            <person name="Martin F."/>
            <person name="Albertini E."/>
            <person name="Donnini D."/>
            <person name="Bonito G."/>
        </authorList>
    </citation>
    <scope>NUCLEOTIDE SEQUENCE [LARGE SCALE GENOMIC DNA]</scope>
    <source>
        <strain evidence="4 5">Sb_GMNB300</strain>
    </source>
</reference>
<proteinExistence type="predicted"/>
<name>A0A5J5F4I7_9PEZI</name>
<gene>
    <name evidence="4" type="ORF">FN846DRAFT_887947</name>
</gene>
<dbReference type="AlphaFoldDB" id="A0A5J5F4I7"/>
<evidence type="ECO:0000313" key="5">
    <source>
        <dbReference type="Proteomes" id="UP000326924"/>
    </source>
</evidence>
<dbReference type="InParanoid" id="A0A5J5F4I7"/>
<evidence type="ECO:0000256" key="1">
    <source>
        <dbReference type="ARBA" id="ARBA00022443"/>
    </source>
</evidence>
<feature type="domain" description="SH3" evidence="3">
    <location>
        <begin position="49"/>
        <end position="113"/>
    </location>
</feature>
<dbReference type="OrthoDB" id="4680325at2759"/>
<keyword evidence="1 2" id="KW-0728">SH3 domain</keyword>
<evidence type="ECO:0000259" key="3">
    <source>
        <dbReference type="PROSITE" id="PS50002"/>
    </source>
</evidence>
<accession>A0A5J5F4I7</accession>
<evidence type="ECO:0000313" key="4">
    <source>
        <dbReference type="EMBL" id="KAA8911220.1"/>
    </source>
</evidence>
<dbReference type="InterPro" id="IPR036028">
    <property type="entry name" value="SH3-like_dom_sf"/>
</dbReference>
<dbReference type="InterPro" id="IPR001452">
    <property type="entry name" value="SH3_domain"/>
</dbReference>
<dbReference type="SUPFAM" id="SSF50044">
    <property type="entry name" value="SH3-domain"/>
    <property type="match status" value="1"/>
</dbReference>
<dbReference type="EMBL" id="VXIS01000038">
    <property type="protein sequence ID" value="KAA8911220.1"/>
    <property type="molecule type" value="Genomic_DNA"/>
</dbReference>
<dbReference type="Proteomes" id="UP000326924">
    <property type="component" value="Unassembled WGS sequence"/>
</dbReference>
<keyword evidence="5" id="KW-1185">Reference proteome</keyword>
<protein>
    <recommendedName>
        <fullName evidence="3">SH3 domain-containing protein</fullName>
    </recommendedName>
</protein>
<comment type="caution">
    <text evidence="4">The sequence shown here is derived from an EMBL/GenBank/DDBJ whole genome shotgun (WGS) entry which is preliminary data.</text>
</comment>
<dbReference type="CDD" id="cd00174">
    <property type="entry name" value="SH3"/>
    <property type="match status" value="1"/>
</dbReference>
<dbReference type="Gene3D" id="2.30.30.40">
    <property type="entry name" value="SH3 Domains"/>
    <property type="match status" value="1"/>
</dbReference>
<dbReference type="SMART" id="SM00326">
    <property type="entry name" value="SH3"/>
    <property type="match status" value="1"/>
</dbReference>
<dbReference type="Pfam" id="PF00018">
    <property type="entry name" value="SH3_1"/>
    <property type="match status" value="1"/>
</dbReference>
<evidence type="ECO:0000256" key="2">
    <source>
        <dbReference type="PROSITE-ProRule" id="PRU00192"/>
    </source>
</evidence>
<sequence>MTSALTNSLLKASLQRLTAELEFLHTNEMISDESHAKIHRSLAATRDKLKVGKYVAICTFTHEKKGAAELQVDKGQVLEVLDDKNKDWYMGRVRGGDGVIGWAPKNRFRLGDQADDSWVGFDAIGDERSVVPNMHPVKVCCSSE</sequence>
<dbReference type="PROSITE" id="PS50002">
    <property type="entry name" value="SH3"/>
    <property type="match status" value="1"/>
</dbReference>
<organism evidence="4 5">
    <name type="scientific">Sphaerosporella brunnea</name>
    <dbReference type="NCBI Taxonomy" id="1250544"/>
    <lineage>
        <taxon>Eukaryota</taxon>
        <taxon>Fungi</taxon>
        <taxon>Dikarya</taxon>
        <taxon>Ascomycota</taxon>
        <taxon>Pezizomycotina</taxon>
        <taxon>Pezizomycetes</taxon>
        <taxon>Pezizales</taxon>
        <taxon>Pyronemataceae</taxon>
        <taxon>Sphaerosporella</taxon>
    </lineage>
</organism>